<evidence type="ECO:0000256" key="1">
    <source>
        <dbReference type="SAM" id="MobiDB-lite"/>
    </source>
</evidence>
<proteinExistence type="predicted"/>
<evidence type="ECO:0000313" key="3">
    <source>
        <dbReference type="Proteomes" id="UP001304461"/>
    </source>
</evidence>
<name>A0ABU5RTE1_9CYAN</name>
<keyword evidence="3" id="KW-1185">Reference proteome</keyword>
<organism evidence="2 3">
    <name type="scientific">Cyanobium gracile UHCC 0139</name>
    <dbReference type="NCBI Taxonomy" id="3110308"/>
    <lineage>
        <taxon>Bacteria</taxon>
        <taxon>Bacillati</taxon>
        <taxon>Cyanobacteriota</taxon>
        <taxon>Cyanophyceae</taxon>
        <taxon>Synechococcales</taxon>
        <taxon>Prochlorococcaceae</taxon>
        <taxon>Cyanobium</taxon>
    </lineage>
</organism>
<dbReference type="Proteomes" id="UP001304461">
    <property type="component" value="Unassembled WGS sequence"/>
</dbReference>
<protein>
    <recommendedName>
        <fullName evidence="4">Translation initiation factor IF-2</fullName>
    </recommendedName>
</protein>
<feature type="region of interest" description="Disordered" evidence="1">
    <location>
        <begin position="55"/>
        <end position="98"/>
    </location>
</feature>
<comment type="caution">
    <text evidence="2">The sequence shown here is derived from an EMBL/GenBank/DDBJ whole genome shotgun (WGS) entry which is preliminary data.</text>
</comment>
<evidence type="ECO:0000313" key="2">
    <source>
        <dbReference type="EMBL" id="MEA5391044.1"/>
    </source>
</evidence>
<accession>A0ABU5RTE1</accession>
<feature type="compositionally biased region" description="Low complexity" evidence="1">
    <location>
        <begin position="86"/>
        <end position="98"/>
    </location>
</feature>
<evidence type="ECO:0008006" key="4">
    <source>
        <dbReference type="Google" id="ProtNLM"/>
    </source>
</evidence>
<feature type="region of interest" description="Disordered" evidence="1">
    <location>
        <begin position="142"/>
        <end position="174"/>
    </location>
</feature>
<dbReference type="RefSeq" id="WP_323305089.1">
    <property type="nucleotide sequence ID" value="NZ_JAYGHX010000003.1"/>
</dbReference>
<reference evidence="2 3" key="1">
    <citation type="submission" date="2023-12" db="EMBL/GenBank/DDBJ databases">
        <title>Baltic Sea Cyanobacteria.</title>
        <authorList>
            <person name="Delbaje E."/>
            <person name="Fewer D.P."/>
            <person name="Shishido T.K."/>
        </authorList>
    </citation>
    <scope>NUCLEOTIDE SEQUENCE [LARGE SCALE GENOMIC DNA]</scope>
    <source>
        <strain evidence="2 3">UHCC 0139</strain>
    </source>
</reference>
<dbReference type="EMBL" id="JAYGHX010000003">
    <property type="protein sequence ID" value="MEA5391044.1"/>
    <property type="molecule type" value="Genomic_DNA"/>
</dbReference>
<sequence>MAAPRLPLLLAGPLLTLPLLLSACGGTAFGDALSRSFSGAPVAPTAPVAPARTTALAQPAPTPAAPSPAAGKEPPPTGATPPARPAPDATPAAPVAPAVRPAPYRVTIRLPQADPSAPAEVVTRALRAAGVPFEVETIERMPAAGSGAAETPGAPAGAANGSAPATSRPAPAPR</sequence>
<gene>
    <name evidence="2" type="ORF">VB738_07185</name>
</gene>
<feature type="compositionally biased region" description="Pro residues" evidence="1">
    <location>
        <begin position="73"/>
        <end position="85"/>
    </location>
</feature>
<dbReference type="PROSITE" id="PS51257">
    <property type="entry name" value="PROKAR_LIPOPROTEIN"/>
    <property type="match status" value="1"/>
</dbReference>